<gene>
    <name evidence="2" type="ORF">ES288_D11G318800v1</name>
</gene>
<dbReference type="EMBL" id="CM017711">
    <property type="protein sequence ID" value="TYG47197.1"/>
    <property type="molecule type" value="Genomic_DNA"/>
</dbReference>
<protein>
    <recommendedName>
        <fullName evidence="4">Knottin scorpion toxin-like domain-containing protein</fullName>
    </recommendedName>
</protein>
<keyword evidence="1" id="KW-0812">Transmembrane</keyword>
<keyword evidence="1" id="KW-1133">Transmembrane helix</keyword>
<name>A0A5D2AQQ2_GOSDA</name>
<sequence length="85" mass="9433">MSKRERLAKRKVAYLMVQQILRIIFLILISNLGAMAMDPLNLPHCLGPCSTVENCFHDCVAQGFLKGGTCIGITLAQMDCCCKWS</sequence>
<evidence type="ECO:0000313" key="3">
    <source>
        <dbReference type="Proteomes" id="UP000323506"/>
    </source>
</evidence>
<evidence type="ECO:0008006" key="4">
    <source>
        <dbReference type="Google" id="ProtNLM"/>
    </source>
</evidence>
<dbReference type="AlphaFoldDB" id="A0A5D2AQQ2"/>
<proteinExistence type="predicted"/>
<accession>A0A5D2AQQ2</accession>
<evidence type="ECO:0000313" key="2">
    <source>
        <dbReference type="EMBL" id="TYG47197.1"/>
    </source>
</evidence>
<keyword evidence="1" id="KW-0472">Membrane</keyword>
<reference evidence="2 3" key="1">
    <citation type="submission" date="2019-06" db="EMBL/GenBank/DDBJ databases">
        <title>WGS assembly of Gossypium darwinii.</title>
        <authorList>
            <person name="Chen Z.J."/>
            <person name="Sreedasyam A."/>
            <person name="Ando A."/>
            <person name="Song Q."/>
            <person name="De L."/>
            <person name="Hulse-Kemp A."/>
            <person name="Ding M."/>
            <person name="Ye W."/>
            <person name="Kirkbride R."/>
            <person name="Jenkins J."/>
            <person name="Plott C."/>
            <person name="Lovell J."/>
            <person name="Lin Y.-M."/>
            <person name="Vaughn R."/>
            <person name="Liu B."/>
            <person name="Li W."/>
            <person name="Simpson S."/>
            <person name="Scheffler B."/>
            <person name="Saski C."/>
            <person name="Grover C."/>
            <person name="Hu G."/>
            <person name="Conover J."/>
            <person name="Carlson J."/>
            <person name="Shu S."/>
            <person name="Boston L."/>
            <person name="Williams M."/>
            <person name="Peterson D."/>
            <person name="Mcgee K."/>
            <person name="Jones D."/>
            <person name="Wendel J."/>
            <person name="Stelly D."/>
            <person name="Grimwood J."/>
            <person name="Schmutz J."/>
        </authorList>
    </citation>
    <scope>NUCLEOTIDE SEQUENCE [LARGE SCALE GENOMIC DNA]</scope>
    <source>
        <strain evidence="2">1808015.09</strain>
    </source>
</reference>
<dbReference type="Proteomes" id="UP000323506">
    <property type="component" value="Chromosome D11"/>
</dbReference>
<keyword evidence="3" id="KW-1185">Reference proteome</keyword>
<organism evidence="2 3">
    <name type="scientific">Gossypium darwinii</name>
    <name type="common">Darwin's cotton</name>
    <name type="synonym">Gossypium barbadense var. darwinii</name>
    <dbReference type="NCBI Taxonomy" id="34276"/>
    <lineage>
        <taxon>Eukaryota</taxon>
        <taxon>Viridiplantae</taxon>
        <taxon>Streptophyta</taxon>
        <taxon>Embryophyta</taxon>
        <taxon>Tracheophyta</taxon>
        <taxon>Spermatophyta</taxon>
        <taxon>Magnoliopsida</taxon>
        <taxon>eudicotyledons</taxon>
        <taxon>Gunneridae</taxon>
        <taxon>Pentapetalae</taxon>
        <taxon>rosids</taxon>
        <taxon>malvids</taxon>
        <taxon>Malvales</taxon>
        <taxon>Malvaceae</taxon>
        <taxon>Malvoideae</taxon>
        <taxon>Gossypium</taxon>
    </lineage>
</organism>
<feature type="transmembrane region" description="Helical" evidence="1">
    <location>
        <begin position="12"/>
        <end position="34"/>
    </location>
</feature>
<evidence type="ECO:0000256" key="1">
    <source>
        <dbReference type="SAM" id="Phobius"/>
    </source>
</evidence>